<comment type="caution">
    <text evidence="1">The sequence shown here is derived from an EMBL/GenBank/DDBJ whole genome shotgun (WGS) entry which is preliminary data.</text>
</comment>
<evidence type="ECO:0000313" key="1">
    <source>
        <dbReference type="EMBL" id="RWX72884.1"/>
    </source>
</evidence>
<sequence length="40" mass="4805">MTSRNDLDLECMMPAQFILWAYFLPFQQKIKAYFFPASLQ</sequence>
<dbReference type="EMBL" id="RXGA01000003">
    <property type="protein sequence ID" value="RWX72884.1"/>
    <property type="molecule type" value="Genomic_DNA"/>
</dbReference>
<protein>
    <submittedName>
        <fullName evidence="1">Uncharacterized protein</fullName>
    </submittedName>
</protein>
<reference evidence="1 2" key="1">
    <citation type="submission" date="2018-12" db="EMBL/GenBank/DDBJ databases">
        <title>The complete genome of the methanogenic archaea of the candidate phylum Verstraetearchaeota, obtained from the metagenome of underground thermal water.</title>
        <authorList>
            <person name="Kadnikov V.V."/>
            <person name="Mardanov A.V."/>
            <person name="Beletsky A.V."/>
            <person name="Karnachuk O.V."/>
            <person name="Ravin N.V."/>
        </authorList>
    </citation>
    <scope>NUCLEOTIDE SEQUENCE [LARGE SCALE GENOMIC DNA]</scope>
    <source>
        <strain evidence="1">Ch88</strain>
    </source>
</reference>
<evidence type="ECO:0000313" key="2">
    <source>
        <dbReference type="Proteomes" id="UP000288215"/>
    </source>
</evidence>
<gene>
    <name evidence="1" type="ORF">Metus_0858</name>
</gene>
<name>A0A3S3VBL1_METS7</name>
<accession>A0A3S3VBL1</accession>
<proteinExistence type="predicted"/>
<organism evidence="1 2">
    <name type="scientific">Methanosuratincola subterraneus</name>
    <dbReference type="NCBI Taxonomy" id="2593994"/>
    <lineage>
        <taxon>Archaea</taxon>
        <taxon>Thermoproteota</taxon>
        <taxon>Methanosuratincolia</taxon>
        <taxon>Candidatus Methanomethylicales</taxon>
        <taxon>Candidatus Methanomethylicaceae</taxon>
        <taxon>Candidatus Methanosuratincola (ex Vanwonterghem et al. 2016)</taxon>
    </lineage>
</organism>
<dbReference type="Proteomes" id="UP000288215">
    <property type="component" value="Unassembled WGS sequence"/>
</dbReference>
<dbReference type="AlphaFoldDB" id="A0A3S3VBL1"/>